<accession>M3AVE5</accession>
<organism evidence="2 3">
    <name type="scientific">Pseudocercospora fijiensis (strain CIRAD86)</name>
    <name type="common">Black leaf streak disease fungus</name>
    <name type="synonym">Mycosphaerella fijiensis</name>
    <dbReference type="NCBI Taxonomy" id="383855"/>
    <lineage>
        <taxon>Eukaryota</taxon>
        <taxon>Fungi</taxon>
        <taxon>Dikarya</taxon>
        <taxon>Ascomycota</taxon>
        <taxon>Pezizomycotina</taxon>
        <taxon>Dothideomycetes</taxon>
        <taxon>Dothideomycetidae</taxon>
        <taxon>Mycosphaerellales</taxon>
        <taxon>Mycosphaerellaceae</taxon>
        <taxon>Pseudocercospora</taxon>
    </lineage>
</organism>
<gene>
    <name evidence="2" type="ORF">MYCFIDRAFT_81500</name>
</gene>
<evidence type="ECO:0000256" key="1">
    <source>
        <dbReference type="SAM" id="SignalP"/>
    </source>
</evidence>
<evidence type="ECO:0008006" key="4">
    <source>
        <dbReference type="Google" id="ProtNLM"/>
    </source>
</evidence>
<sequence length="389" mass="43224">MRASMVAAALAITCTSLIEANILASFRKNSQLPFPSASACPLASSDLRNISIGAAYDWSQTAEALNVLSKCADLLSTTLELSINISIPFEPPPSPITSRLNKIKERIESGVKNSFTTHQTIKFGIRPPQKIIRQPDFLEHGKSEFLHRKDDFKVHAFNQKDLEALDSIDQHRFNFMTPFAPETSQIALQDFQASLQPTLLPIPPPPELLHTLTSLLQKATNLETLHLRLHPPSHEVPENFHQAFITSNLNLSSIKSLHLSPGMDFLVAFTPNVISITANGVWNTIQSLNLMNSTNSLEHLTLRTRWDERKLDALVQNCENLTSLDMLSPGGDGQVVKFRRGIHSDGGDTSATRSVHGLRVSKYQRGPRGRGNFTRLFEELPKLETLVVT</sequence>
<dbReference type="HOGENOM" id="CLU_710042_0_0_1"/>
<dbReference type="InterPro" id="IPR032675">
    <property type="entry name" value="LRR_dom_sf"/>
</dbReference>
<keyword evidence="1" id="KW-0732">Signal</keyword>
<dbReference type="Proteomes" id="UP000016932">
    <property type="component" value="Unassembled WGS sequence"/>
</dbReference>
<dbReference type="OrthoDB" id="3636801at2759"/>
<dbReference type="GeneID" id="19341842"/>
<name>M3AVE5_PSEFD</name>
<feature type="chain" id="PRO_5004031843" description="F-box domain-containing protein" evidence="1">
    <location>
        <begin position="21"/>
        <end position="389"/>
    </location>
</feature>
<proteinExistence type="predicted"/>
<dbReference type="VEuPathDB" id="FungiDB:MYCFIDRAFT_81500"/>
<protein>
    <recommendedName>
        <fullName evidence="4">F-box domain-containing protein</fullName>
    </recommendedName>
</protein>
<keyword evidence="3" id="KW-1185">Reference proteome</keyword>
<dbReference type="SUPFAM" id="SSF52047">
    <property type="entry name" value="RNI-like"/>
    <property type="match status" value="1"/>
</dbReference>
<evidence type="ECO:0000313" key="2">
    <source>
        <dbReference type="EMBL" id="EME81457.1"/>
    </source>
</evidence>
<evidence type="ECO:0000313" key="3">
    <source>
        <dbReference type="Proteomes" id="UP000016932"/>
    </source>
</evidence>
<dbReference type="Gene3D" id="3.80.10.10">
    <property type="entry name" value="Ribonuclease Inhibitor"/>
    <property type="match status" value="1"/>
</dbReference>
<feature type="signal peptide" evidence="1">
    <location>
        <begin position="1"/>
        <end position="20"/>
    </location>
</feature>
<dbReference type="KEGG" id="pfj:MYCFIDRAFT_81500"/>
<dbReference type="AlphaFoldDB" id="M3AVE5"/>
<reference evidence="2 3" key="1">
    <citation type="journal article" date="2012" name="PLoS Pathog.">
        <title>Diverse lifestyles and strategies of plant pathogenesis encoded in the genomes of eighteen Dothideomycetes fungi.</title>
        <authorList>
            <person name="Ohm R.A."/>
            <person name="Feau N."/>
            <person name="Henrissat B."/>
            <person name="Schoch C.L."/>
            <person name="Horwitz B.A."/>
            <person name="Barry K.W."/>
            <person name="Condon B.J."/>
            <person name="Copeland A.C."/>
            <person name="Dhillon B."/>
            <person name="Glaser F."/>
            <person name="Hesse C.N."/>
            <person name="Kosti I."/>
            <person name="LaButti K."/>
            <person name="Lindquist E.A."/>
            <person name="Lucas S."/>
            <person name="Salamov A.A."/>
            <person name="Bradshaw R.E."/>
            <person name="Ciuffetti L."/>
            <person name="Hamelin R.C."/>
            <person name="Kema G.H.J."/>
            <person name="Lawrence C."/>
            <person name="Scott J.A."/>
            <person name="Spatafora J.W."/>
            <person name="Turgeon B.G."/>
            <person name="de Wit P.J.G.M."/>
            <person name="Zhong S."/>
            <person name="Goodwin S.B."/>
            <person name="Grigoriev I.V."/>
        </authorList>
    </citation>
    <scope>NUCLEOTIDE SEQUENCE [LARGE SCALE GENOMIC DNA]</scope>
    <source>
        <strain evidence="2 3">CIRAD86</strain>
    </source>
</reference>
<dbReference type="EMBL" id="KB446560">
    <property type="protein sequence ID" value="EME81457.1"/>
    <property type="molecule type" value="Genomic_DNA"/>
</dbReference>
<dbReference type="RefSeq" id="XP_007928638.1">
    <property type="nucleotide sequence ID" value="XM_007930447.1"/>
</dbReference>